<protein>
    <recommendedName>
        <fullName evidence="2">Anti-sigma factor antagonist</fullName>
    </recommendedName>
</protein>
<comment type="similarity">
    <text evidence="1 2">Belongs to the anti-sigma-factor antagonist family.</text>
</comment>
<reference evidence="4 5" key="1">
    <citation type="submission" date="2018-03" db="EMBL/GenBank/DDBJ databases">
        <title>Genomic Encyclopedia of Type Strains, Phase III (KMG-III): the genomes of soil and plant-associated and newly described type strains.</title>
        <authorList>
            <person name="Whitman W."/>
        </authorList>
    </citation>
    <scope>NUCLEOTIDE SEQUENCE [LARGE SCALE GENOMIC DNA]</scope>
    <source>
        <strain evidence="4 5">CGMCC 4.7104</strain>
    </source>
</reference>
<evidence type="ECO:0000313" key="4">
    <source>
        <dbReference type="EMBL" id="PRX65978.1"/>
    </source>
</evidence>
<dbReference type="InterPro" id="IPR036513">
    <property type="entry name" value="STAS_dom_sf"/>
</dbReference>
<evidence type="ECO:0000259" key="3">
    <source>
        <dbReference type="PROSITE" id="PS50801"/>
    </source>
</evidence>
<sequence length="122" mass="12953">MRLAGRHLPGVSVITIAGEVDATTSADLETYLDQVRRRLDEHLVVDVSGLTFLDSSGLAVLLAAATLARVHGAGVHLAGLRPRVARLLEITGAERAVSVYDNVEQALAAVDLYERAEPTEPA</sequence>
<dbReference type="RefSeq" id="WP_106239454.1">
    <property type="nucleotide sequence ID" value="NZ_PVNG01000006.1"/>
</dbReference>
<dbReference type="InterPro" id="IPR003658">
    <property type="entry name" value="Anti-sigma_ant"/>
</dbReference>
<dbReference type="PANTHER" id="PTHR33495:SF2">
    <property type="entry name" value="ANTI-SIGMA FACTOR ANTAGONIST TM_1081-RELATED"/>
    <property type="match status" value="1"/>
</dbReference>
<dbReference type="Gene3D" id="3.30.750.24">
    <property type="entry name" value="STAS domain"/>
    <property type="match status" value="1"/>
</dbReference>
<dbReference type="NCBIfam" id="TIGR00377">
    <property type="entry name" value="ant_ant_sig"/>
    <property type="match status" value="1"/>
</dbReference>
<dbReference type="SUPFAM" id="SSF52091">
    <property type="entry name" value="SpoIIaa-like"/>
    <property type="match status" value="1"/>
</dbReference>
<dbReference type="PANTHER" id="PTHR33495">
    <property type="entry name" value="ANTI-SIGMA FACTOR ANTAGONIST TM_1081-RELATED-RELATED"/>
    <property type="match status" value="1"/>
</dbReference>
<dbReference type="OrthoDB" id="3539241at2"/>
<proteinExistence type="inferred from homology"/>
<dbReference type="CDD" id="cd07043">
    <property type="entry name" value="STAS_anti-anti-sigma_factors"/>
    <property type="match status" value="1"/>
</dbReference>
<dbReference type="Proteomes" id="UP000238312">
    <property type="component" value="Unassembled WGS sequence"/>
</dbReference>
<dbReference type="GO" id="GO:0043856">
    <property type="term" value="F:anti-sigma factor antagonist activity"/>
    <property type="evidence" value="ECO:0007669"/>
    <property type="project" value="InterPro"/>
</dbReference>
<evidence type="ECO:0000256" key="2">
    <source>
        <dbReference type="RuleBase" id="RU003749"/>
    </source>
</evidence>
<evidence type="ECO:0000256" key="1">
    <source>
        <dbReference type="ARBA" id="ARBA00009013"/>
    </source>
</evidence>
<name>A0A2T0N1X0_9ACTN</name>
<dbReference type="AlphaFoldDB" id="A0A2T0N1X0"/>
<dbReference type="PROSITE" id="PS50801">
    <property type="entry name" value="STAS"/>
    <property type="match status" value="1"/>
</dbReference>
<accession>A0A2T0N1X0</accession>
<dbReference type="Pfam" id="PF01740">
    <property type="entry name" value="STAS"/>
    <property type="match status" value="1"/>
</dbReference>
<organism evidence="4 5">
    <name type="scientific">Nonomuraea fuscirosea</name>
    <dbReference type="NCBI Taxonomy" id="1291556"/>
    <lineage>
        <taxon>Bacteria</taxon>
        <taxon>Bacillati</taxon>
        <taxon>Actinomycetota</taxon>
        <taxon>Actinomycetes</taxon>
        <taxon>Streptosporangiales</taxon>
        <taxon>Streptosporangiaceae</taxon>
        <taxon>Nonomuraea</taxon>
    </lineage>
</organism>
<dbReference type="InterPro" id="IPR002645">
    <property type="entry name" value="STAS_dom"/>
</dbReference>
<evidence type="ECO:0000313" key="5">
    <source>
        <dbReference type="Proteomes" id="UP000238312"/>
    </source>
</evidence>
<feature type="domain" description="STAS" evidence="3">
    <location>
        <begin position="1"/>
        <end position="110"/>
    </location>
</feature>
<gene>
    <name evidence="4" type="ORF">B0I32_106114</name>
</gene>
<comment type="caution">
    <text evidence="4">The sequence shown here is derived from an EMBL/GenBank/DDBJ whole genome shotgun (WGS) entry which is preliminary data.</text>
</comment>
<keyword evidence="5" id="KW-1185">Reference proteome</keyword>
<dbReference type="EMBL" id="PVNG01000006">
    <property type="protein sequence ID" value="PRX65978.1"/>
    <property type="molecule type" value="Genomic_DNA"/>
</dbReference>